<dbReference type="Pfam" id="PF01544">
    <property type="entry name" value="CorA"/>
    <property type="match status" value="1"/>
</dbReference>
<feature type="domain" description="Peptidase A2" evidence="5">
    <location>
        <begin position="275"/>
        <end position="299"/>
    </location>
</feature>
<proteinExistence type="predicted"/>
<evidence type="ECO:0000256" key="2">
    <source>
        <dbReference type="ARBA" id="ARBA00023043"/>
    </source>
</evidence>
<evidence type="ECO:0000313" key="7">
    <source>
        <dbReference type="Proteomes" id="UP001147747"/>
    </source>
</evidence>
<sequence>MEGLYGRDSSQDAIAQARLQRDFLHTITSIIKKPRLLKKTIKRLDIYMRNPFLEVNFQIDGISPLVKAIPELVVLNVLLQHERIDVNFRAADGRTCMFSAVKCPQHNSLRALISHGAHVDQEDNYGRTPLSFAAELGQLDHVKILVDSDAAINSTDLQGWTPLFWAVSNRHDETIRYLLSIESIYNEQRDLTGRTPLIVAAEAGDVRIIRYLIEAKAKGTKIFHVERDLLIWSIFQGDIVTAQLLLEIDESLANHRVKGRTPLSMAAEGGHIEITRLLIDTGANLDALDEIQWPPLCEWLFEAYLPHDDILLEIENFSVENPSTKKPLMLLAAEFLCVEILQILLNGGADVNSVDEFNRTALACSVELRNNRAVEILLETPGICVDSRDAENRTPLMIAAILGEDTIIKQLLKSNAEVNAENEHKLTPLFLAVANSQAQAVKILLDHPDIRVNQQDEYGRTPFSYAAERQLIQIMIDLIGKGADPHVCDGNGHTGFWWFLQARQAFAMRSPCTLGQLRLNTATNPFTISFLTMALPNPNNKDARGRTWLSWASQYGDVEIVSCFLEDNGKMDKVDINICDGTEVEFSKTPLIWALEAENDAVINLLKEADNNSMHLLVEGLSSIDQDAILTLVKKLIQAGYNLDQVDPRGRTPLHLACLGGKEDVVSALIGANADANSKDHTGKVPLQYALETRSKALVNLLINAPSIDLSRIGSEEWFFLGDKSLSWIQVTKLAQQNNGFTVEYINELGCTWLPRAKQTRLCICGKPQLWSLLPRSLGIDEILNTYQFYWKETQKDFGHHFVTYISLSFPCGQDEDEYPWGIAWTSKNTTEGLACGFISMLPRGGVPNNPSEFFRSFLEHLYHRWNKKCNFTNERVEELRHEQVRKRGRSHGLVDELAKNAVERANFRRCLQSHVEGLHEVVKKNSTLERGHKPELRATIDDLNQAMTAKLDHMERAVRELLQIELAWVSTNEAASFKRLSWITFIFLPLMFASIILIGGGIFCLVFYLFFLLVYFGRYLSVPLKEQ</sequence>
<organism evidence="6 7">
    <name type="scientific">Penicillium cosmopolitanum</name>
    <dbReference type="NCBI Taxonomy" id="1131564"/>
    <lineage>
        <taxon>Eukaryota</taxon>
        <taxon>Fungi</taxon>
        <taxon>Dikarya</taxon>
        <taxon>Ascomycota</taxon>
        <taxon>Pezizomycotina</taxon>
        <taxon>Eurotiomycetes</taxon>
        <taxon>Eurotiomycetidae</taxon>
        <taxon>Eurotiales</taxon>
        <taxon>Aspergillaceae</taxon>
        <taxon>Penicillium</taxon>
    </lineage>
</organism>
<dbReference type="InterPro" id="IPR001995">
    <property type="entry name" value="Peptidase_A2_cat"/>
</dbReference>
<evidence type="ECO:0000256" key="3">
    <source>
        <dbReference type="PROSITE-ProRule" id="PRU00023"/>
    </source>
</evidence>
<dbReference type="InterPro" id="IPR002523">
    <property type="entry name" value="MgTranspt_CorA/ZnTranspt_ZntB"/>
</dbReference>
<feature type="repeat" description="ANK" evidence="3">
    <location>
        <begin position="192"/>
        <end position="217"/>
    </location>
</feature>
<keyword evidence="2 3" id="KW-0040">ANK repeat</keyword>
<gene>
    <name evidence="6" type="ORF">N7509_006458</name>
</gene>
<keyword evidence="7" id="KW-1185">Reference proteome</keyword>
<dbReference type="RefSeq" id="XP_056490397.1">
    <property type="nucleotide sequence ID" value="XM_056631095.1"/>
</dbReference>
<dbReference type="Pfam" id="PF13637">
    <property type="entry name" value="Ank_4"/>
    <property type="match status" value="1"/>
</dbReference>
<dbReference type="InterPro" id="IPR036770">
    <property type="entry name" value="Ankyrin_rpt-contain_sf"/>
</dbReference>
<dbReference type="Pfam" id="PF00023">
    <property type="entry name" value="Ank"/>
    <property type="match status" value="1"/>
</dbReference>
<dbReference type="PANTHER" id="PTHR24166">
    <property type="entry name" value="ROLLING PEBBLES, ISOFORM B"/>
    <property type="match status" value="1"/>
</dbReference>
<dbReference type="GO" id="GO:0004190">
    <property type="term" value="F:aspartic-type endopeptidase activity"/>
    <property type="evidence" value="ECO:0007669"/>
    <property type="project" value="InterPro"/>
</dbReference>
<dbReference type="OrthoDB" id="194358at2759"/>
<dbReference type="InterPro" id="IPR002110">
    <property type="entry name" value="Ankyrin_rpt"/>
</dbReference>
<dbReference type="AlphaFoldDB" id="A0A9W9W477"/>
<feature type="repeat" description="ANK" evidence="3">
    <location>
        <begin position="125"/>
        <end position="157"/>
    </location>
</feature>
<evidence type="ECO:0000313" key="6">
    <source>
        <dbReference type="EMBL" id="KAJ5398345.1"/>
    </source>
</evidence>
<accession>A0A9W9W477</accession>
<dbReference type="PROSITE" id="PS50088">
    <property type="entry name" value="ANK_REPEAT"/>
    <property type="match status" value="7"/>
</dbReference>
<evidence type="ECO:0000256" key="1">
    <source>
        <dbReference type="ARBA" id="ARBA00022737"/>
    </source>
</evidence>
<reference evidence="6" key="1">
    <citation type="submission" date="2022-12" db="EMBL/GenBank/DDBJ databases">
        <authorList>
            <person name="Petersen C."/>
        </authorList>
    </citation>
    <scope>NUCLEOTIDE SEQUENCE</scope>
    <source>
        <strain evidence="6">IBT 29677</strain>
    </source>
</reference>
<protein>
    <recommendedName>
        <fullName evidence="5">Peptidase A2 domain-containing protein</fullName>
    </recommendedName>
</protein>
<reference evidence="6" key="2">
    <citation type="journal article" date="2023" name="IMA Fungus">
        <title>Comparative genomic study of the Penicillium genus elucidates a diverse pangenome and 15 lateral gene transfer events.</title>
        <authorList>
            <person name="Petersen C."/>
            <person name="Sorensen T."/>
            <person name="Nielsen M.R."/>
            <person name="Sondergaard T.E."/>
            <person name="Sorensen J.L."/>
            <person name="Fitzpatrick D.A."/>
            <person name="Frisvad J.C."/>
            <person name="Nielsen K.L."/>
        </authorList>
    </citation>
    <scope>NUCLEOTIDE SEQUENCE</scope>
    <source>
        <strain evidence="6">IBT 29677</strain>
    </source>
</reference>
<dbReference type="EMBL" id="JAPZBU010000006">
    <property type="protein sequence ID" value="KAJ5398345.1"/>
    <property type="molecule type" value="Genomic_DNA"/>
</dbReference>
<keyword evidence="1" id="KW-0677">Repeat</keyword>
<keyword evidence="4" id="KW-0472">Membrane</keyword>
<dbReference type="GO" id="GO:0006508">
    <property type="term" value="P:proteolysis"/>
    <property type="evidence" value="ECO:0007669"/>
    <property type="project" value="InterPro"/>
</dbReference>
<name>A0A9W9W477_9EURO</name>
<dbReference type="GO" id="GO:0016020">
    <property type="term" value="C:membrane"/>
    <property type="evidence" value="ECO:0007669"/>
    <property type="project" value="InterPro"/>
</dbReference>
<dbReference type="Pfam" id="PF12796">
    <property type="entry name" value="Ank_2"/>
    <property type="match status" value="4"/>
</dbReference>
<dbReference type="Proteomes" id="UP001147747">
    <property type="component" value="Unassembled WGS sequence"/>
</dbReference>
<dbReference type="SUPFAM" id="SSF48403">
    <property type="entry name" value="Ankyrin repeat"/>
    <property type="match status" value="3"/>
</dbReference>
<dbReference type="GeneID" id="81370075"/>
<dbReference type="Gene3D" id="1.25.40.20">
    <property type="entry name" value="Ankyrin repeat-containing domain"/>
    <property type="match status" value="5"/>
</dbReference>
<dbReference type="SMART" id="SM00248">
    <property type="entry name" value="ANK"/>
    <property type="match status" value="16"/>
</dbReference>
<evidence type="ECO:0000256" key="4">
    <source>
        <dbReference type="SAM" id="Phobius"/>
    </source>
</evidence>
<dbReference type="PANTHER" id="PTHR24166:SF48">
    <property type="entry name" value="PROTEIN VAPYRIN"/>
    <property type="match status" value="1"/>
</dbReference>
<dbReference type="InterPro" id="IPR050889">
    <property type="entry name" value="Dendritic_Spine_Reg/Scaffold"/>
</dbReference>
<keyword evidence="4" id="KW-1133">Transmembrane helix</keyword>
<feature type="repeat" description="ANK" evidence="3">
    <location>
        <begin position="458"/>
        <end position="490"/>
    </location>
</feature>
<feature type="repeat" description="ANK" evidence="3">
    <location>
        <begin position="391"/>
        <end position="423"/>
    </location>
</feature>
<dbReference type="PROSITE" id="PS50175">
    <property type="entry name" value="ASP_PROT_RETROV"/>
    <property type="match status" value="1"/>
</dbReference>
<feature type="transmembrane region" description="Helical" evidence="4">
    <location>
        <begin position="983"/>
        <end position="1016"/>
    </location>
</feature>
<keyword evidence="4" id="KW-0812">Transmembrane</keyword>
<feature type="repeat" description="ANK" evidence="3">
    <location>
        <begin position="649"/>
        <end position="681"/>
    </location>
</feature>
<feature type="repeat" description="ANK" evidence="3">
    <location>
        <begin position="258"/>
        <end position="290"/>
    </location>
</feature>
<comment type="caution">
    <text evidence="6">The sequence shown here is derived from an EMBL/GenBank/DDBJ whole genome shotgun (WGS) entry which is preliminary data.</text>
</comment>
<dbReference type="PRINTS" id="PR01415">
    <property type="entry name" value="ANKYRIN"/>
</dbReference>
<evidence type="ECO:0000259" key="5">
    <source>
        <dbReference type="PROSITE" id="PS50175"/>
    </source>
</evidence>
<feature type="repeat" description="ANK" evidence="3">
    <location>
        <begin position="92"/>
        <end position="124"/>
    </location>
</feature>
<dbReference type="GO" id="GO:0046873">
    <property type="term" value="F:metal ion transmembrane transporter activity"/>
    <property type="evidence" value="ECO:0007669"/>
    <property type="project" value="InterPro"/>
</dbReference>
<dbReference type="PROSITE" id="PS50297">
    <property type="entry name" value="ANK_REP_REGION"/>
    <property type="match status" value="5"/>
</dbReference>